<gene>
    <name evidence="1" type="ORF">KC685_03445</name>
</gene>
<organism evidence="1 2">
    <name type="scientific">Candidatus Dojkabacteria bacterium</name>
    <dbReference type="NCBI Taxonomy" id="2099670"/>
    <lineage>
        <taxon>Bacteria</taxon>
        <taxon>Candidatus Dojkabacteria</taxon>
    </lineage>
</organism>
<accession>A0A955I1V7</accession>
<sequence>MQPPFTPIPITEYTGELPEILQGLEVQHTADRHLFLGIPYEPKEGQEIVVIVSGLTGAGKKYCGKRTYDIKGTTSCRYCHN</sequence>
<dbReference type="Proteomes" id="UP000741282">
    <property type="component" value="Unassembled WGS sequence"/>
</dbReference>
<protein>
    <submittedName>
        <fullName evidence="1">Uncharacterized protein</fullName>
    </submittedName>
</protein>
<dbReference type="AlphaFoldDB" id="A0A955I1V7"/>
<name>A0A955I1V7_9BACT</name>
<comment type="caution">
    <text evidence="1">The sequence shown here is derived from an EMBL/GenBank/DDBJ whole genome shotgun (WGS) entry which is preliminary data.</text>
</comment>
<evidence type="ECO:0000313" key="1">
    <source>
        <dbReference type="EMBL" id="MCA9376946.1"/>
    </source>
</evidence>
<dbReference type="EMBL" id="JAGQLN010000012">
    <property type="protein sequence ID" value="MCA9376946.1"/>
    <property type="molecule type" value="Genomic_DNA"/>
</dbReference>
<evidence type="ECO:0000313" key="2">
    <source>
        <dbReference type="Proteomes" id="UP000741282"/>
    </source>
</evidence>
<reference evidence="1" key="1">
    <citation type="submission" date="2020-04" db="EMBL/GenBank/DDBJ databases">
        <authorList>
            <person name="Zhang T."/>
        </authorList>
    </citation>
    <scope>NUCLEOTIDE SEQUENCE</scope>
    <source>
        <strain evidence="1">HKST-UBA17</strain>
    </source>
</reference>
<reference evidence="1" key="2">
    <citation type="journal article" date="2021" name="Microbiome">
        <title>Successional dynamics and alternative stable states in a saline activated sludge microbial community over 9 years.</title>
        <authorList>
            <person name="Wang Y."/>
            <person name="Ye J."/>
            <person name="Ju F."/>
            <person name="Liu L."/>
            <person name="Boyd J.A."/>
            <person name="Deng Y."/>
            <person name="Parks D.H."/>
            <person name="Jiang X."/>
            <person name="Yin X."/>
            <person name="Woodcroft B.J."/>
            <person name="Tyson G.W."/>
            <person name="Hugenholtz P."/>
            <person name="Polz M.F."/>
            <person name="Zhang T."/>
        </authorList>
    </citation>
    <scope>NUCLEOTIDE SEQUENCE</scope>
    <source>
        <strain evidence="1">HKST-UBA17</strain>
    </source>
</reference>
<proteinExistence type="predicted"/>